<feature type="transmembrane region" description="Helical" evidence="2">
    <location>
        <begin position="40"/>
        <end position="60"/>
    </location>
</feature>
<keyword evidence="2" id="KW-1133">Transmembrane helix</keyword>
<reference evidence="3" key="1">
    <citation type="journal article" date="2020" name="Stud. Mycol.">
        <title>101 Dothideomycetes genomes: a test case for predicting lifestyles and emergence of pathogens.</title>
        <authorList>
            <person name="Haridas S."/>
            <person name="Albert R."/>
            <person name="Binder M."/>
            <person name="Bloem J."/>
            <person name="Labutti K."/>
            <person name="Salamov A."/>
            <person name="Andreopoulos B."/>
            <person name="Baker S."/>
            <person name="Barry K."/>
            <person name="Bills G."/>
            <person name="Bluhm B."/>
            <person name="Cannon C."/>
            <person name="Castanera R."/>
            <person name="Culley D."/>
            <person name="Daum C."/>
            <person name="Ezra D."/>
            <person name="Gonzalez J."/>
            <person name="Henrissat B."/>
            <person name="Kuo A."/>
            <person name="Liang C."/>
            <person name="Lipzen A."/>
            <person name="Lutzoni F."/>
            <person name="Magnuson J."/>
            <person name="Mondo S."/>
            <person name="Nolan M."/>
            <person name="Ohm R."/>
            <person name="Pangilinan J."/>
            <person name="Park H.-J."/>
            <person name="Ramirez L."/>
            <person name="Alfaro M."/>
            <person name="Sun H."/>
            <person name="Tritt A."/>
            <person name="Yoshinaga Y."/>
            <person name="Zwiers L.-H."/>
            <person name="Turgeon B."/>
            <person name="Goodwin S."/>
            <person name="Spatafora J."/>
            <person name="Crous P."/>
            <person name="Grigoriev I."/>
        </authorList>
    </citation>
    <scope>NUCLEOTIDE SEQUENCE</scope>
    <source>
        <strain evidence="3">CBS 121410</strain>
    </source>
</reference>
<feature type="region of interest" description="Disordered" evidence="1">
    <location>
        <begin position="319"/>
        <end position="347"/>
    </location>
</feature>
<evidence type="ECO:0000256" key="2">
    <source>
        <dbReference type="SAM" id="Phobius"/>
    </source>
</evidence>
<keyword evidence="4" id="KW-1185">Reference proteome</keyword>
<sequence>MRIPRIESSQWMRPRSTSLLPSLRSMRLHKRDSGKADWRALMAAGIIIVVFLIVALFAFLKIRSIRARQHLSQTSKQRERANNPSWLRRKYRQFNPFIRHQKYSSRLQDDAESSLSGRAANDPNGNNNTREMSAVDANGIETDPSGVDRHTSIRSIMTLPAYAPTARENERILAREGERAGIDVVLEFPESDNEEETRRNEEMESLYQIRVARRAEQAEREDRRRRRREARERGDMETLSRLRRESRMQRGGRGVDGQQSSAQLIAEHQAQVQARERRVSSVQYAALGVQRHDGTRLRANSTEDDNRPLLEGAASMADTNTTTNNSAAPTPSPLPGAPGPVGVGRGMMHHRDFSATSIMSNETTASEDAWTSAQQQQTQRNPSHDSSTASGSNTTDFEVIRLSNSRSRSPSGSRLTPAVTLDSARLPRASIDSRATPRLSSDSRLRSSSDAVAGVAPPAPPLYEELVGGSGWEEAPPYTSPVDGRAPVLPGLGLERLPSIQVTEGQVEEETSGQAAKKEEEERDGSGSGSASSSGHGEGRGHGEGQGHGEGSATASASATGTGTAAGEAR</sequence>
<dbReference type="EMBL" id="ML978715">
    <property type="protein sequence ID" value="KAF2088797.1"/>
    <property type="molecule type" value="Genomic_DNA"/>
</dbReference>
<feature type="compositionally biased region" description="Basic and acidic residues" evidence="1">
    <location>
        <begin position="537"/>
        <end position="547"/>
    </location>
</feature>
<feature type="compositionally biased region" description="Low complexity" evidence="1">
    <location>
        <begin position="402"/>
        <end position="414"/>
    </location>
</feature>
<feature type="region of interest" description="Disordered" evidence="1">
    <location>
        <begin position="213"/>
        <end position="259"/>
    </location>
</feature>
<accession>A0A6A5YBV3</accession>
<keyword evidence="2" id="KW-0472">Membrane</keyword>
<dbReference type="OrthoDB" id="5376312at2759"/>
<proteinExistence type="predicted"/>
<feature type="region of interest" description="Disordered" evidence="1">
    <location>
        <begin position="104"/>
        <end position="131"/>
    </location>
</feature>
<organism evidence="3 4">
    <name type="scientific">Saccharata proteae CBS 121410</name>
    <dbReference type="NCBI Taxonomy" id="1314787"/>
    <lineage>
        <taxon>Eukaryota</taxon>
        <taxon>Fungi</taxon>
        <taxon>Dikarya</taxon>
        <taxon>Ascomycota</taxon>
        <taxon>Pezizomycotina</taxon>
        <taxon>Dothideomycetes</taxon>
        <taxon>Dothideomycetes incertae sedis</taxon>
        <taxon>Botryosphaeriales</taxon>
        <taxon>Saccharataceae</taxon>
        <taxon>Saccharata</taxon>
    </lineage>
</organism>
<feature type="compositionally biased region" description="Basic and acidic residues" evidence="1">
    <location>
        <begin position="229"/>
        <end position="248"/>
    </location>
</feature>
<gene>
    <name evidence="3" type="ORF">K490DRAFT_55423</name>
</gene>
<keyword evidence="2" id="KW-0812">Transmembrane</keyword>
<name>A0A6A5YBV3_9PEZI</name>
<protein>
    <submittedName>
        <fullName evidence="3">Uncharacterized protein</fullName>
    </submittedName>
</protein>
<evidence type="ECO:0000256" key="1">
    <source>
        <dbReference type="SAM" id="MobiDB-lite"/>
    </source>
</evidence>
<feature type="compositionally biased region" description="Low complexity" evidence="1">
    <location>
        <begin position="319"/>
        <end position="329"/>
    </location>
</feature>
<evidence type="ECO:0000313" key="3">
    <source>
        <dbReference type="EMBL" id="KAF2088797.1"/>
    </source>
</evidence>
<feature type="compositionally biased region" description="Basic and acidic residues" evidence="1">
    <location>
        <begin position="213"/>
        <end position="222"/>
    </location>
</feature>
<feature type="region of interest" description="Disordered" evidence="1">
    <location>
        <begin position="363"/>
        <end position="396"/>
    </location>
</feature>
<dbReference type="Proteomes" id="UP000799776">
    <property type="component" value="Unassembled WGS sequence"/>
</dbReference>
<feature type="compositionally biased region" description="Low complexity" evidence="1">
    <location>
        <begin position="551"/>
        <end position="570"/>
    </location>
</feature>
<feature type="region of interest" description="Disordered" evidence="1">
    <location>
        <begin position="402"/>
        <end position="421"/>
    </location>
</feature>
<feature type="region of interest" description="Disordered" evidence="1">
    <location>
        <begin position="426"/>
        <end position="570"/>
    </location>
</feature>
<dbReference type="AlphaFoldDB" id="A0A6A5YBV3"/>
<evidence type="ECO:0000313" key="4">
    <source>
        <dbReference type="Proteomes" id="UP000799776"/>
    </source>
</evidence>